<keyword evidence="2" id="KW-1133">Transmembrane helix</keyword>
<dbReference type="EMBL" id="LSTV01000001">
    <property type="protein sequence ID" value="OAH51378.1"/>
    <property type="molecule type" value="Genomic_DNA"/>
</dbReference>
<evidence type="ECO:0000259" key="3">
    <source>
        <dbReference type="Pfam" id="PF10099"/>
    </source>
</evidence>
<evidence type="ECO:0000313" key="5">
    <source>
        <dbReference type="Proteomes" id="UP000076998"/>
    </source>
</evidence>
<evidence type="ECO:0000256" key="1">
    <source>
        <dbReference type="SAM" id="MobiDB-lite"/>
    </source>
</evidence>
<feature type="transmembrane region" description="Helical" evidence="2">
    <location>
        <begin position="113"/>
        <end position="135"/>
    </location>
</feature>
<organism evidence="4 5">
    <name type="scientific">Microbacterium oleivorans</name>
    <dbReference type="NCBI Taxonomy" id="273677"/>
    <lineage>
        <taxon>Bacteria</taxon>
        <taxon>Bacillati</taxon>
        <taxon>Actinomycetota</taxon>
        <taxon>Actinomycetes</taxon>
        <taxon>Micrococcales</taxon>
        <taxon>Microbacteriaceae</taxon>
        <taxon>Microbacterium</taxon>
    </lineage>
</organism>
<reference evidence="4 5" key="1">
    <citation type="submission" date="2016-02" db="EMBL/GenBank/DDBJ databases">
        <authorList>
            <person name="Wen L."/>
            <person name="He K."/>
            <person name="Yang H."/>
        </authorList>
    </citation>
    <scope>NUCLEOTIDE SEQUENCE [LARGE SCALE GENOMIC DNA]</scope>
    <source>
        <strain evidence="4 5">CD11_3</strain>
    </source>
</reference>
<comment type="caution">
    <text evidence="4">The sequence shown here is derived from an EMBL/GenBank/DDBJ whole genome shotgun (WGS) entry which is preliminary data.</text>
</comment>
<feature type="region of interest" description="Disordered" evidence="1">
    <location>
        <begin position="70"/>
        <end position="104"/>
    </location>
</feature>
<proteinExistence type="predicted"/>
<evidence type="ECO:0000313" key="4">
    <source>
        <dbReference type="EMBL" id="OAH51378.1"/>
    </source>
</evidence>
<dbReference type="GO" id="GO:0005886">
    <property type="term" value="C:plasma membrane"/>
    <property type="evidence" value="ECO:0007669"/>
    <property type="project" value="InterPro"/>
</dbReference>
<dbReference type="Pfam" id="PF10099">
    <property type="entry name" value="RskA_C"/>
    <property type="match status" value="1"/>
</dbReference>
<gene>
    <name evidence="4" type="ORF">AYL44_03685</name>
</gene>
<dbReference type="RefSeq" id="WP_064001884.1">
    <property type="nucleotide sequence ID" value="NZ_LSTV01000001.1"/>
</dbReference>
<feature type="domain" description="Anti-sigma K factor RskA C-terminal" evidence="3">
    <location>
        <begin position="118"/>
        <end position="241"/>
    </location>
</feature>
<feature type="region of interest" description="Disordered" evidence="1">
    <location>
        <begin position="231"/>
        <end position="252"/>
    </location>
</feature>
<name>A0A177KD88_9MICO</name>
<dbReference type="InterPro" id="IPR018764">
    <property type="entry name" value="RskA_C"/>
</dbReference>
<protein>
    <recommendedName>
        <fullName evidence="3">Anti-sigma K factor RskA C-terminal domain-containing protein</fullName>
    </recommendedName>
</protein>
<evidence type="ECO:0000256" key="2">
    <source>
        <dbReference type="SAM" id="Phobius"/>
    </source>
</evidence>
<keyword evidence="2" id="KW-0472">Membrane</keyword>
<accession>A0A177KD88</accession>
<dbReference type="OrthoDB" id="4328740at2"/>
<sequence>MSHLDPEVAALLAMGEQPSADEQHHLDTCADCSAEVASFARAVTAGRATRTGEELLTPPDRVWESIRSELALPSEPSTAPEATPDEPASRPSEAPSAGTRHVARRRRVSRRPVFFVMAGAAVAVVAIVAGVWMAGGIAPRPEIISEARLDGFPTWAGAQGEAMLERVDGHDRVVVDLTASVPDDGYREVWLLTSDASDLISLGVLDGSSGSFDIPDDVDLSRFTVVDISQEDVDGDPGHSGDSIVRGTLSAP</sequence>
<dbReference type="AlphaFoldDB" id="A0A177KD88"/>
<dbReference type="Proteomes" id="UP000076998">
    <property type="component" value="Unassembled WGS sequence"/>
</dbReference>
<keyword evidence="2" id="KW-0812">Transmembrane</keyword>